<evidence type="ECO:0000256" key="1">
    <source>
        <dbReference type="ARBA" id="ARBA00001946"/>
    </source>
</evidence>
<dbReference type="SMART" id="SM00562">
    <property type="entry name" value="NDK"/>
    <property type="match status" value="1"/>
</dbReference>
<dbReference type="GO" id="GO:0006228">
    <property type="term" value="P:UTP biosynthetic process"/>
    <property type="evidence" value="ECO:0007669"/>
    <property type="project" value="InterPro"/>
</dbReference>
<dbReference type="GO" id="GO:0006183">
    <property type="term" value="P:GTP biosynthetic process"/>
    <property type="evidence" value="ECO:0007669"/>
    <property type="project" value="InterPro"/>
</dbReference>
<dbReference type="AlphaFoldDB" id="X1K040"/>
<evidence type="ECO:0000259" key="6">
    <source>
        <dbReference type="SMART" id="SM00562"/>
    </source>
</evidence>
<accession>X1K040</accession>
<keyword evidence="5" id="KW-0418">Kinase</keyword>
<dbReference type="InterPro" id="IPR001564">
    <property type="entry name" value="Nucleoside_diP_kinase"/>
</dbReference>
<dbReference type="Pfam" id="PF00334">
    <property type="entry name" value="NDK"/>
    <property type="match status" value="1"/>
</dbReference>
<reference evidence="7" key="1">
    <citation type="journal article" date="2014" name="Front. Microbiol.">
        <title>High frequency of phylogenetically diverse reductive dehalogenase-homologous genes in deep subseafloor sedimentary metagenomes.</title>
        <authorList>
            <person name="Kawai M."/>
            <person name="Futagami T."/>
            <person name="Toyoda A."/>
            <person name="Takaki Y."/>
            <person name="Nishi S."/>
            <person name="Hori S."/>
            <person name="Arai W."/>
            <person name="Tsubouchi T."/>
            <person name="Morono Y."/>
            <person name="Uchiyama I."/>
            <person name="Ito T."/>
            <person name="Fujiyama A."/>
            <person name="Inagaki F."/>
            <person name="Takami H."/>
        </authorList>
    </citation>
    <scope>NUCLEOTIDE SEQUENCE</scope>
    <source>
        <strain evidence="7">Expedition CK06-06</strain>
    </source>
</reference>
<feature type="domain" description="Nucleoside diphosphate kinase-like" evidence="6">
    <location>
        <begin position="20"/>
        <end position="84"/>
    </location>
</feature>
<evidence type="ECO:0000256" key="3">
    <source>
        <dbReference type="ARBA" id="ARBA00012966"/>
    </source>
</evidence>
<dbReference type="InterPro" id="IPR034907">
    <property type="entry name" value="NDK-like_dom"/>
</dbReference>
<comment type="cofactor">
    <cofactor evidence="1">
        <name>Mg(2+)</name>
        <dbReference type="ChEBI" id="CHEBI:18420"/>
    </cofactor>
</comment>
<dbReference type="GO" id="GO:0004550">
    <property type="term" value="F:nucleoside diphosphate kinase activity"/>
    <property type="evidence" value="ECO:0007669"/>
    <property type="project" value="UniProtKB-EC"/>
</dbReference>
<proteinExistence type="inferred from homology"/>
<dbReference type="Gene3D" id="3.30.70.141">
    <property type="entry name" value="Nucleoside diphosphate kinase-like domain"/>
    <property type="match status" value="1"/>
</dbReference>
<organism evidence="7">
    <name type="scientific">marine sediment metagenome</name>
    <dbReference type="NCBI Taxonomy" id="412755"/>
    <lineage>
        <taxon>unclassified sequences</taxon>
        <taxon>metagenomes</taxon>
        <taxon>ecological metagenomes</taxon>
    </lineage>
</organism>
<dbReference type="EMBL" id="BARU01047508">
    <property type="protein sequence ID" value="GAH99862.1"/>
    <property type="molecule type" value="Genomic_DNA"/>
</dbReference>
<dbReference type="PANTHER" id="PTHR11349">
    <property type="entry name" value="NUCLEOSIDE DIPHOSPHATE KINASE"/>
    <property type="match status" value="1"/>
</dbReference>
<evidence type="ECO:0000313" key="7">
    <source>
        <dbReference type="EMBL" id="GAH99862.1"/>
    </source>
</evidence>
<dbReference type="SUPFAM" id="SSF54919">
    <property type="entry name" value="Nucleoside diphosphate kinase, NDK"/>
    <property type="match status" value="1"/>
</dbReference>
<comment type="caution">
    <text evidence="7">The sequence shown here is derived from an EMBL/GenBank/DDBJ whole genome shotgun (WGS) entry which is preliminary data.</text>
</comment>
<feature type="non-terminal residue" evidence="7">
    <location>
        <position position="84"/>
    </location>
</feature>
<protein>
    <recommendedName>
        <fullName evidence="3">nucleoside-diphosphate kinase</fullName>
        <ecNumber evidence="3">2.7.4.6</ecNumber>
    </recommendedName>
</protein>
<keyword evidence="4" id="KW-0808">Transferase</keyword>
<dbReference type="GO" id="GO:0006241">
    <property type="term" value="P:CTP biosynthetic process"/>
    <property type="evidence" value="ECO:0007669"/>
    <property type="project" value="InterPro"/>
</dbReference>
<evidence type="ECO:0000256" key="5">
    <source>
        <dbReference type="ARBA" id="ARBA00022777"/>
    </source>
</evidence>
<evidence type="ECO:0000256" key="2">
    <source>
        <dbReference type="ARBA" id="ARBA00008142"/>
    </source>
</evidence>
<dbReference type="PROSITE" id="PS51374">
    <property type="entry name" value="NDPK_LIKE"/>
    <property type="match status" value="1"/>
</dbReference>
<comment type="similarity">
    <text evidence="2">Belongs to the NDK family.</text>
</comment>
<dbReference type="InterPro" id="IPR036850">
    <property type="entry name" value="NDK-like_dom_sf"/>
</dbReference>
<sequence length="84" mass="9661">MDSESRYESQATNHEPQDMVERTLIIIKPDGIHRHLAGEIIGRFEKRGFKLVAAKFMQTSEGLARQLYAVHQGKPFFEGLVKYL</sequence>
<dbReference type="EC" id="2.7.4.6" evidence="3"/>
<dbReference type="PRINTS" id="PR01243">
    <property type="entry name" value="NUCDPKINASE"/>
</dbReference>
<gene>
    <name evidence="7" type="ORF">S03H2_71152</name>
</gene>
<name>X1K040_9ZZZZ</name>
<evidence type="ECO:0000256" key="4">
    <source>
        <dbReference type="ARBA" id="ARBA00022679"/>
    </source>
</evidence>